<protein>
    <recommendedName>
        <fullName evidence="12">Alkylation response protein AidB-like acyl-CoA dehydrogenase</fullName>
    </recommendedName>
</protein>
<dbReference type="InterPro" id="IPR009075">
    <property type="entry name" value="AcylCo_DH/oxidase_C"/>
</dbReference>
<evidence type="ECO:0000313" key="11">
    <source>
        <dbReference type="Proteomes" id="UP000249688"/>
    </source>
</evidence>
<accession>A0A2W7IGX8</accession>
<dbReference type="FunFam" id="2.40.110.10:FF:000011">
    <property type="entry name" value="Acyl-CoA dehydrogenase FadE34"/>
    <property type="match status" value="1"/>
</dbReference>
<proteinExistence type="inferred from homology"/>
<dbReference type="Gene3D" id="1.20.140.10">
    <property type="entry name" value="Butyryl-CoA Dehydrogenase, subunit A, domain 3"/>
    <property type="match status" value="1"/>
</dbReference>
<dbReference type="Pfam" id="PF00441">
    <property type="entry name" value="Acyl-CoA_dh_1"/>
    <property type="match status" value="1"/>
</dbReference>
<keyword evidence="3 6" id="KW-0285">Flavoprotein</keyword>
<dbReference type="RefSeq" id="WP_111398131.1">
    <property type="nucleotide sequence ID" value="NZ_QKYU01000010.1"/>
</dbReference>
<organism evidence="10 11">
    <name type="scientific">Humitalea rosea</name>
    <dbReference type="NCBI Taxonomy" id="990373"/>
    <lineage>
        <taxon>Bacteria</taxon>
        <taxon>Pseudomonadati</taxon>
        <taxon>Pseudomonadota</taxon>
        <taxon>Alphaproteobacteria</taxon>
        <taxon>Acetobacterales</taxon>
        <taxon>Roseomonadaceae</taxon>
        <taxon>Humitalea</taxon>
    </lineage>
</organism>
<dbReference type="PANTHER" id="PTHR43292:SF3">
    <property type="entry name" value="ACYL-COA DEHYDROGENASE FADE29"/>
    <property type="match status" value="1"/>
</dbReference>
<gene>
    <name evidence="10" type="ORF">C8P66_11057</name>
</gene>
<sequence>MNAVTDAAPEDMNLLSDHDFRLVVRRFIEANYPAEIRNPPKRLHWSENKPWYMTLSRQGWLAPGWPREHGGMALSPLKQIIMIEEMERYGAARTNDMGIVMIGPLLLKYGTPEQKATFLPAIIAGEHVWCQGYSEPNAGSDLASLRTEAVLEGDTYVVNGQKTWTTLGSDANWIFLLVRTDKAVKKQEGISFLLVPMDSPGITVRPIVNLDLHDEFCEVFFDNVRVPASNLVGEPNKGWTMAKALLGFERIHLGSPKQSAHALQRLAQLAERMGVSEEPQFQDRFTRLRMDLEDLKALYETYVERLRRGEGLPPSVSMLKVIQSELYQKITDALLDVAAENAGLLEPMEGNRDLHPSGIFIAARPSTIYGGSNEIQRNIIAKNVLDLPG</sequence>
<evidence type="ECO:0008006" key="12">
    <source>
        <dbReference type="Google" id="ProtNLM"/>
    </source>
</evidence>
<dbReference type="Pfam" id="PF02770">
    <property type="entry name" value="Acyl-CoA_dh_M"/>
    <property type="match status" value="1"/>
</dbReference>
<dbReference type="InterPro" id="IPR037069">
    <property type="entry name" value="AcylCoA_DH/ox_N_sf"/>
</dbReference>
<comment type="cofactor">
    <cofactor evidence="1 6">
        <name>FAD</name>
        <dbReference type="ChEBI" id="CHEBI:57692"/>
    </cofactor>
</comment>
<keyword evidence="11" id="KW-1185">Reference proteome</keyword>
<comment type="caution">
    <text evidence="10">The sequence shown here is derived from an EMBL/GenBank/DDBJ whole genome shotgun (WGS) entry which is preliminary data.</text>
</comment>
<evidence type="ECO:0000256" key="4">
    <source>
        <dbReference type="ARBA" id="ARBA00022827"/>
    </source>
</evidence>
<dbReference type="InterPro" id="IPR036250">
    <property type="entry name" value="AcylCo_DH-like_C"/>
</dbReference>
<dbReference type="Gene3D" id="1.10.540.10">
    <property type="entry name" value="Acyl-CoA dehydrogenase/oxidase, N-terminal domain"/>
    <property type="match status" value="1"/>
</dbReference>
<evidence type="ECO:0000313" key="10">
    <source>
        <dbReference type="EMBL" id="PZW45859.1"/>
    </source>
</evidence>
<dbReference type="InterPro" id="IPR009100">
    <property type="entry name" value="AcylCoA_DH/oxidase_NM_dom_sf"/>
</dbReference>
<dbReference type="EMBL" id="QKYU01000010">
    <property type="protein sequence ID" value="PZW45859.1"/>
    <property type="molecule type" value="Genomic_DNA"/>
</dbReference>
<dbReference type="Proteomes" id="UP000249688">
    <property type="component" value="Unassembled WGS sequence"/>
</dbReference>
<dbReference type="Pfam" id="PF02771">
    <property type="entry name" value="Acyl-CoA_dh_N"/>
    <property type="match status" value="1"/>
</dbReference>
<evidence type="ECO:0000259" key="9">
    <source>
        <dbReference type="Pfam" id="PF02771"/>
    </source>
</evidence>
<feature type="domain" description="Acyl-CoA dehydrogenase/oxidase C-terminal" evidence="7">
    <location>
        <begin position="236"/>
        <end position="385"/>
    </location>
</feature>
<dbReference type="InterPro" id="IPR006091">
    <property type="entry name" value="Acyl-CoA_Oxase/DH_mid-dom"/>
</dbReference>
<feature type="domain" description="Acyl-CoA oxidase/dehydrogenase middle" evidence="8">
    <location>
        <begin position="130"/>
        <end position="224"/>
    </location>
</feature>
<dbReference type="GO" id="GO:0005886">
    <property type="term" value="C:plasma membrane"/>
    <property type="evidence" value="ECO:0007669"/>
    <property type="project" value="TreeGrafter"/>
</dbReference>
<dbReference type="GO" id="GO:0050660">
    <property type="term" value="F:flavin adenine dinucleotide binding"/>
    <property type="evidence" value="ECO:0007669"/>
    <property type="project" value="InterPro"/>
</dbReference>
<keyword evidence="5 6" id="KW-0560">Oxidoreductase</keyword>
<evidence type="ECO:0000256" key="3">
    <source>
        <dbReference type="ARBA" id="ARBA00022630"/>
    </source>
</evidence>
<reference evidence="10 11" key="1">
    <citation type="submission" date="2018-06" db="EMBL/GenBank/DDBJ databases">
        <title>Genomic Encyclopedia of Archaeal and Bacterial Type Strains, Phase II (KMG-II): from individual species to whole genera.</title>
        <authorList>
            <person name="Goeker M."/>
        </authorList>
    </citation>
    <scope>NUCLEOTIDE SEQUENCE [LARGE SCALE GENOMIC DNA]</scope>
    <source>
        <strain evidence="10 11">DSM 24525</strain>
    </source>
</reference>
<evidence type="ECO:0000256" key="6">
    <source>
        <dbReference type="RuleBase" id="RU362125"/>
    </source>
</evidence>
<comment type="similarity">
    <text evidence="2 6">Belongs to the acyl-CoA dehydrogenase family.</text>
</comment>
<dbReference type="InterPro" id="IPR052161">
    <property type="entry name" value="Mycobact_Acyl-CoA_DH"/>
</dbReference>
<dbReference type="PANTHER" id="PTHR43292">
    <property type="entry name" value="ACYL-COA DEHYDROGENASE"/>
    <property type="match status" value="1"/>
</dbReference>
<evidence type="ECO:0000259" key="7">
    <source>
        <dbReference type="Pfam" id="PF00441"/>
    </source>
</evidence>
<dbReference type="OrthoDB" id="5510711at2"/>
<evidence type="ECO:0000259" key="8">
    <source>
        <dbReference type="Pfam" id="PF02770"/>
    </source>
</evidence>
<dbReference type="SUPFAM" id="SSF56645">
    <property type="entry name" value="Acyl-CoA dehydrogenase NM domain-like"/>
    <property type="match status" value="1"/>
</dbReference>
<name>A0A2W7IGX8_9PROT</name>
<keyword evidence="4 6" id="KW-0274">FAD</keyword>
<dbReference type="Gene3D" id="2.40.110.10">
    <property type="entry name" value="Butyryl-CoA Dehydrogenase, subunit A, domain 2"/>
    <property type="match status" value="1"/>
</dbReference>
<evidence type="ECO:0000256" key="2">
    <source>
        <dbReference type="ARBA" id="ARBA00009347"/>
    </source>
</evidence>
<dbReference type="InterPro" id="IPR013786">
    <property type="entry name" value="AcylCoA_DH/ox_N"/>
</dbReference>
<feature type="domain" description="Acyl-CoA dehydrogenase/oxidase N-terminal" evidence="9">
    <location>
        <begin position="19"/>
        <end position="126"/>
    </location>
</feature>
<evidence type="ECO:0000256" key="1">
    <source>
        <dbReference type="ARBA" id="ARBA00001974"/>
    </source>
</evidence>
<dbReference type="SUPFAM" id="SSF47203">
    <property type="entry name" value="Acyl-CoA dehydrogenase C-terminal domain-like"/>
    <property type="match status" value="1"/>
</dbReference>
<dbReference type="GO" id="GO:0016627">
    <property type="term" value="F:oxidoreductase activity, acting on the CH-CH group of donors"/>
    <property type="evidence" value="ECO:0007669"/>
    <property type="project" value="InterPro"/>
</dbReference>
<dbReference type="AlphaFoldDB" id="A0A2W7IGX8"/>
<dbReference type="InterPro" id="IPR046373">
    <property type="entry name" value="Acyl-CoA_Oxase/DH_mid-dom_sf"/>
</dbReference>
<evidence type="ECO:0000256" key="5">
    <source>
        <dbReference type="ARBA" id="ARBA00023002"/>
    </source>
</evidence>